<protein>
    <recommendedName>
        <fullName evidence="2">DUF6701 domain-containing protein</fullName>
    </recommendedName>
</protein>
<dbReference type="AlphaFoldDB" id="A0A1H2EHL9"/>
<keyword evidence="4" id="KW-1185">Reference proteome</keyword>
<dbReference type="RefSeq" id="WP_157718962.1">
    <property type="nucleotide sequence ID" value="NZ_LT629780.1"/>
</dbReference>
<name>A0A1H2EHL9_9GAMM</name>
<accession>A0A1H2EHL9</accession>
<dbReference type="EMBL" id="LT629780">
    <property type="protein sequence ID" value="SDT94581.1"/>
    <property type="molecule type" value="Genomic_DNA"/>
</dbReference>
<evidence type="ECO:0000259" key="2">
    <source>
        <dbReference type="Pfam" id="PF20419"/>
    </source>
</evidence>
<dbReference type="Pfam" id="PF20419">
    <property type="entry name" value="DUF6701"/>
    <property type="match status" value="1"/>
</dbReference>
<dbReference type="InterPro" id="IPR046524">
    <property type="entry name" value="DUF6701"/>
</dbReference>
<sequence>MNMRILIGLSLLCVSLLQVQVSLAASYSLPAATFPPCSGTWNQSQNSCDGRVIFGVGDSVTASVALTIQAERGFELKGSNTLGSNNHGISLKSTYGSIVVRASGSIFGAIASDSGEVDLTGTQVSGSVTGSGNARFKDSKIGGLVQRNNGISANNTEFQSGIAVSNGSVDLTGGKVQGDIQAANGIKTSLVNINGAINSPNGTVELQGGEVRGNVTGGCCKISLSNLRLTGNIRLTNNDIELDGGEVVGNITTTNRVHLKMSTVWGNVTAASWDAQTIKGTGNSAIYGVCKPSDTTPQKLCQDAPLVAVHHYRLSYSSQALTCQPHPVTLQACSDDACSQTYQSASTVSLSPAGWVGGSTVTFTGSTSLALAIREERTVALGITEPASAPLRCYRDGQAINTCALTFADSGLLVSVPPLIAGKSDTLTISAVRKSDNSPACIPAFANVTRPVQLWGRYIDPGPTEQRGNKLIQVGGQSVDSTPVTRNLAFNANGQAQSGVRYDDAGKMQLDARYQGDASRGDAGLVMEGNTQFVSRPYGLHISHDASCNGATVADCAKLVAAGDPFPLRIRAVAWTRDNQPRTASELAGNPTTPSFRLAGITLGSSVVAPAGGAAGSFSPGSYSHALGEQTEVQAQQSEVGIFRLTATPPPYFAYDIGSSEALVGRFVPAYLEVSGLASMDSCDGISYQREKIKYLNAPRLTVTARNRSGAVTGNYDLGDFWRLSSRPQGEIWAVYAAAAQERLLLPATLTLLNPSEDVEGGGDGDGKRSFVWNGDGLSYASGDPLPGGNDLPVSLERRFSAAELTDADDVCARRPGEIACLTSSGYVLKYDHSEIRLGRLRIDNASGSELADLALPWTLESWQAPGVFRASSGDSCSAAELGAAAKLDDFSGVLKAGDTTGVVLGAGTGGEIKLTAPGAGKTGSVNVGIQDLPEWLHFDWKGAGREPAAGIATFGIYQGPQPLIFRRELYR</sequence>
<feature type="signal peptide" evidence="1">
    <location>
        <begin position="1"/>
        <end position="24"/>
    </location>
</feature>
<dbReference type="OrthoDB" id="9790247at2"/>
<dbReference type="Proteomes" id="UP000243063">
    <property type="component" value="Chromosome I"/>
</dbReference>
<proteinExistence type="predicted"/>
<evidence type="ECO:0000313" key="3">
    <source>
        <dbReference type="EMBL" id="SDT94581.1"/>
    </source>
</evidence>
<reference evidence="4" key="1">
    <citation type="submission" date="2016-10" db="EMBL/GenBank/DDBJ databases">
        <authorList>
            <person name="Varghese N."/>
            <person name="Submissions S."/>
        </authorList>
    </citation>
    <scope>NUCLEOTIDE SEQUENCE [LARGE SCALE GENOMIC DNA]</scope>
    <source>
        <strain evidence="4">CCTCC 2012022</strain>
    </source>
</reference>
<keyword evidence="1" id="KW-0732">Signal</keyword>
<evidence type="ECO:0000256" key="1">
    <source>
        <dbReference type="SAM" id="SignalP"/>
    </source>
</evidence>
<dbReference type="STRING" id="1245526.SAMN05216580_0606"/>
<organism evidence="3 4">
    <name type="scientific">Geopseudomonas guangdongensis</name>
    <dbReference type="NCBI Taxonomy" id="1245526"/>
    <lineage>
        <taxon>Bacteria</taxon>
        <taxon>Pseudomonadati</taxon>
        <taxon>Pseudomonadota</taxon>
        <taxon>Gammaproteobacteria</taxon>
        <taxon>Pseudomonadales</taxon>
        <taxon>Pseudomonadaceae</taxon>
        <taxon>Geopseudomonas</taxon>
    </lineage>
</organism>
<feature type="domain" description="DUF6701" evidence="2">
    <location>
        <begin position="390"/>
        <end position="969"/>
    </location>
</feature>
<feature type="chain" id="PRO_5009273023" description="DUF6701 domain-containing protein" evidence="1">
    <location>
        <begin position="25"/>
        <end position="972"/>
    </location>
</feature>
<evidence type="ECO:0000313" key="4">
    <source>
        <dbReference type="Proteomes" id="UP000243063"/>
    </source>
</evidence>
<gene>
    <name evidence="3" type="ORF">SAMN05216580_0606</name>
</gene>